<organism evidence="1 2">
    <name type="scientific">Anas platyrhynchos</name>
    <name type="common">Mallard</name>
    <name type="synonym">Anas boschas</name>
    <dbReference type="NCBI Taxonomy" id="8839"/>
    <lineage>
        <taxon>Eukaryota</taxon>
        <taxon>Metazoa</taxon>
        <taxon>Chordata</taxon>
        <taxon>Craniata</taxon>
        <taxon>Vertebrata</taxon>
        <taxon>Euteleostomi</taxon>
        <taxon>Archelosauria</taxon>
        <taxon>Archosauria</taxon>
        <taxon>Dinosauria</taxon>
        <taxon>Saurischia</taxon>
        <taxon>Theropoda</taxon>
        <taxon>Coelurosauria</taxon>
        <taxon>Aves</taxon>
        <taxon>Neognathae</taxon>
        <taxon>Galloanserae</taxon>
        <taxon>Anseriformes</taxon>
        <taxon>Anatidae</taxon>
        <taxon>Anatinae</taxon>
        <taxon>Anas</taxon>
    </lineage>
</organism>
<evidence type="ECO:0000313" key="1">
    <source>
        <dbReference type="EMBL" id="EOB08648.1"/>
    </source>
</evidence>
<dbReference type="AlphaFoldDB" id="R0M7H3"/>
<reference evidence="2" key="1">
    <citation type="journal article" date="2013" name="Nat. Genet.">
        <title>The duck genome and transcriptome provide insight into an avian influenza virus reservoir species.</title>
        <authorList>
            <person name="Huang Y."/>
            <person name="Li Y."/>
            <person name="Burt D.W."/>
            <person name="Chen H."/>
            <person name="Zhang Y."/>
            <person name="Qian W."/>
            <person name="Kim H."/>
            <person name="Gan S."/>
            <person name="Zhao Y."/>
            <person name="Li J."/>
            <person name="Yi K."/>
            <person name="Feng H."/>
            <person name="Zhu P."/>
            <person name="Li B."/>
            <person name="Liu Q."/>
            <person name="Fairley S."/>
            <person name="Magor K.E."/>
            <person name="Du Z."/>
            <person name="Hu X."/>
            <person name="Goodman L."/>
            <person name="Tafer H."/>
            <person name="Vignal A."/>
            <person name="Lee T."/>
            <person name="Kim K.W."/>
            <person name="Sheng Z."/>
            <person name="An Y."/>
            <person name="Searle S."/>
            <person name="Herrero J."/>
            <person name="Groenen M.A."/>
            <person name="Crooijmans R.P."/>
            <person name="Faraut T."/>
            <person name="Cai Q."/>
            <person name="Webster R.G."/>
            <person name="Aldridge J.R."/>
            <person name="Warren W.C."/>
            <person name="Bartschat S."/>
            <person name="Kehr S."/>
            <person name="Marz M."/>
            <person name="Stadler P.F."/>
            <person name="Smith J."/>
            <person name="Kraus R.H."/>
            <person name="Zhao Y."/>
            <person name="Ren L."/>
            <person name="Fei J."/>
            <person name="Morisson M."/>
            <person name="Kaiser P."/>
            <person name="Griffin D.K."/>
            <person name="Rao M."/>
            <person name="Pitel F."/>
            <person name="Wang J."/>
            <person name="Li N."/>
        </authorList>
    </citation>
    <scope>NUCLEOTIDE SEQUENCE [LARGE SCALE GENOMIC DNA]</scope>
</reference>
<dbReference type="Proteomes" id="UP000296049">
    <property type="component" value="Unassembled WGS sequence"/>
</dbReference>
<sequence length="512" mass="56329">MGKGCFCGTTRAGEVHMPYIKQEQPEAGLWEICSYTLGLIQGHLLVQDPQAHRHGLEWQKVNRAEERGACMCLCGKGWGTEKEEENVVCEESSVNELAKDEVDLAASFPPPPPQHFTTMKQCSEIQFQGVTKYEQASTQRNYYQEMTIHEVTVGVEVWKKSAEANRKLGWASCVGRRTKPLKNAMVQDRWCRTERKRVARTELMGLLDLPLLPCLCECGKNTSHFKAVQVYGKTSVCNLLFGNFPKKQGRAEPISPTFEGPGKETAATISLSFQKGIRQGNKESLTLFSNRFDHCIDHCSAVMLKLFKAALLWSSHPEPAPSALASGSAFKSPFDCWLCDASVLTCFVPSELIHPRMAECSIFWMQGGKCGFGSILSVRVEIGLRGPVVEKGVIEILILLHDPNIFKTASVNHCHYQYGQKFTISASQTLNTVLAELIGINSAHSSSSSHVTTGAAVESWAADEIRMGLLISGTAGVAWLPAACQSSGSAELWSTEPLVPFLKVFKSGSFWG</sequence>
<keyword evidence="2" id="KW-1185">Reference proteome</keyword>
<name>R0M7H3_ANAPL</name>
<protein>
    <submittedName>
        <fullName evidence="1">Uncharacterized protein</fullName>
    </submittedName>
</protein>
<dbReference type="EMBL" id="KB742432">
    <property type="protein sequence ID" value="EOB08648.1"/>
    <property type="molecule type" value="Genomic_DNA"/>
</dbReference>
<accession>R0M7H3</accession>
<evidence type="ECO:0000313" key="2">
    <source>
        <dbReference type="Proteomes" id="UP000296049"/>
    </source>
</evidence>
<gene>
    <name evidence="1" type="ORF">Anapl_01826</name>
</gene>
<proteinExistence type="predicted"/>